<dbReference type="PANTHER" id="PTHR11632">
    <property type="entry name" value="SUCCINATE DEHYDROGENASE 2 FLAVOPROTEIN SUBUNIT"/>
    <property type="match status" value="1"/>
</dbReference>
<dbReference type="GO" id="GO:0005886">
    <property type="term" value="C:plasma membrane"/>
    <property type="evidence" value="ECO:0007669"/>
    <property type="project" value="TreeGrafter"/>
</dbReference>
<dbReference type="GO" id="GO:0050660">
    <property type="term" value="F:flavin adenine dinucleotide binding"/>
    <property type="evidence" value="ECO:0007669"/>
    <property type="project" value="TreeGrafter"/>
</dbReference>
<keyword evidence="2" id="KW-0560">Oxidoreductase</keyword>
<sequence>MDRVVIIGSGAAGLSAAIRLAEENVPSFIVEEMPPWRAQSNMAEGGINAALDTMGQHDEPALHEEETYKAGRFLACREAVHRLTHSAPKIVNTLFAWGMSLNLNEDGTIQQRPFGGQTKKRTAFASASTGKQLMYTLATRARFFEAGRMIRHITGFRFLKLMTENGQTKGVLINELQKNRISYIPASAVIIASGGLNGLFGNATGSVLNTGNVTASLFADGLPVANMEMIQYHPTTTRLHGKNMLITEAVRGEGGRLYVEQDGKKFYFMEVKYPELGNLMPRDVIAREEWQWIKQGVQPYLDMRDIPAEVSIHKLAGVLEACHDFLALDPLKEPIPVSPGIHYFMGGLYVDVNHRTPIANLYAAGEAACQYHGANRLGGNSLLGAMYGGRTAADSAMEDLSGQTSSFRPDEKIMTPTYWTKDKKEGLHIPAARKALNRILQKSLGIERDEKGLLLGLSEVQELRAAVGGLYDESATIDENDAFPKSLLLAEAILKSALNRKESRGAHTRSDYPDEQESYRKTTVAVYKNGGIHISLVTIEGETDGH</sequence>
<evidence type="ECO:0000313" key="7">
    <source>
        <dbReference type="Proteomes" id="UP000757890"/>
    </source>
</evidence>
<feature type="active site" description="Proton acceptor" evidence="3">
    <location>
        <position position="282"/>
    </location>
</feature>
<dbReference type="InterPro" id="IPR015939">
    <property type="entry name" value="Fum_Rdtase/Succ_DH_flav-like_C"/>
</dbReference>
<evidence type="ECO:0000259" key="4">
    <source>
        <dbReference type="Pfam" id="PF00890"/>
    </source>
</evidence>
<feature type="domain" description="Fumarate reductase/succinate dehydrogenase flavoprotein-like C-terminal" evidence="5">
    <location>
        <begin position="433"/>
        <end position="533"/>
    </location>
</feature>
<reference evidence="6" key="1">
    <citation type="submission" date="2020-04" db="EMBL/GenBank/DDBJ databases">
        <title>Deep metagenomics examines the oral microbiome during advanced dental caries in children, revealing novel taxa and co-occurrences with host molecules.</title>
        <authorList>
            <person name="Baker J.L."/>
            <person name="Morton J.T."/>
            <person name="Dinis M."/>
            <person name="Alvarez R."/>
            <person name="Tran N.C."/>
            <person name="Knight R."/>
            <person name="Edlund A."/>
        </authorList>
    </citation>
    <scope>NUCLEOTIDE SEQUENCE</scope>
    <source>
        <strain evidence="6">JCVI_32_bin.14</strain>
    </source>
</reference>
<dbReference type="GO" id="GO:0009055">
    <property type="term" value="F:electron transfer activity"/>
    <property type="evidence" value="ECO:0007669"/>
    <property type="project" value="TreeGrafter"/>
</dbReference>
<dbReference type="Gene3D" id="3.50.50.60">
    <property type="entry name" value="FAD/NAD(P)-binding domain"/>
    <property type="match status" value="1"/>
</dbReference>
<evidence type="ECO:0000256" key="1">
    <source>
        <dbReference type="ARBA" id="ARBA00022630"/>
    </source>
</evidence>
<dbReference type="GO" id="GO:0033765">
    <property type="term" value="F:steroid dehydrogenase activity, acting on the CH-CH group of donors"/>
    <property type="evidence" value="ECO:0007669"/>
    <property type="project" value="UniProtKB-ARBA"/>
</dbReference>
<dbReference type="Proteomes" id="UP000757890">
    <property type="component" value="Unassembled WGS sequence"/>
</dbReference>
<evidence type="ECO:0000256" key="3">
    <source>
        <dbReference type="PIRSR" id="PIRSR630664-50"/>
    </source>
</evidence>
<dbReference type="InterPro" id="IPR030664">
    <property type="entry name" value="SdhA/FrdA/AprA"/>
</dbReference>
<dbReference type="InterPro" id="IPR027477">
    <property type="entry name" value="Succ_DH/fumarate_Rdtase_cat_sf"/>
</dbReference>
<name>A0A930FR66_9FIRM</name>
<dbReference type="PRINTS" id="PR00411">
    <property type="entry name" value="PNDRDTASEI"/>
</dbReference>
<feature type="domain" description="FAD-dependent oxidoreductase 2 FAD-binding" evidence="4">
    <location>
        <begin position="4"/>
        <end position="382"/>
    </location>
</feature>
<dbReference type="EMBL" id="JABZMK010000024">
    <property type="protein sequence ID" value="MBF1129437.1"/>
    <property type="molecule type" value="Genomic_DNA"/>
</dbReference>
<dbReference type="Pfam" id="PF02910">
    <property type="entry name" value="Succ_DH_flav_C"/>
    <property type="match status" value="1"/>
</dbReference>
<dbReference type="InterPro" id="IPR003953">
    <property type="entry name" value="FAD-dep_OxRdtase_2_FAD-bd"/>
</dbReference>
<dbReference type="SUPFAM" id="SSF46977">
    <property type="entry name" value="Succinate dehydrogenase/fumarate reductase flavoprotein C-terminal domain"/>
    <property type="match status" value="1"/>
</dbReference>
<comment type="caution">
    <text evidence="6">The sequence shown here is derived from an EMBL/GenBank/DDBJ whole genome shotgun (WGS) entry which is preliminary data.</text>
</comment>
<dbReference type="Gene3D" id="1.20.58.100">
    <property type="entry name" value="Fumarate reductase/succinate dehydrogenase flavoprotein-like, C-terminal domain"/>
    <property type="match status" value="1"/>
</dbReference>
<evidence type="ECO:0000259" key="5">
    <source>
        <dbReference type="Pfam" id="PF02910"/>
    </source>
</evidence>
<dbReference type="InterPro" id="IPR037099">
    <property type="entry name" value="Fum_R/Succ_DH_flav-like_C_sf"/>
</dbReference>
<dbReference type="PANTHER" id="PTHR11632:SF51">
    <property type="entry name" value="SUCCINATE DEHYDROGENASE [UBIQUINONE] FLAVOPROTEIN SUBUNIT, MITOCHONDRIAL"/>
    <property type="match status" value="1"/>
</dbReference>
<organism evidence="6 7">
    <name type="scientific">Dialister invisus</name>
    <dbReference type="NCBI Taxonomy" id="218538"/>
    <lineage>
        <taxon>Bacteria</taxon>
        <taxon>Bacillati</taxon>
        <taxon>Bacillota</taxon>
        <taxon>Negativicutes</taxon>
        <taxon>Veillonellales</taxon>
        <taxon>Veillonellaceae</taxon>
        <taxon>Dialister</taxon>
    </lineage>
</organism>
<evidence type="ECO:0000313" key="6">
    <source>
        <dbReference type="EMBL" id="MBF1129437.1"/>
    </source>
</evidence>
<keyword evidence="1" id="KW-0285">Flavoprotein</keyword>
<dbReference type="AlphaFoldDB" id="A0A930FR66"/>
<accession>A0A930FR66</accession>
<dbReference type="PRINTS" id="PR00368">
    <property type="entry name" value="FADPNR"/>
</dbReference>
<dbReference type="InterPro" id="IPR036188">
    <property type="entry name" value="FAD/NAD-bd_sf"/>
</dbReference>
<dbReference type="GO" id="GO:0009061">
    <property type="term" value="P:anaerobic respiration"/>
    <property type="evidence" value="ECO:0007669"/>
    <property type="project" value="TreeGrafter"/>
</dbReference>
<dbReference type="Gene3D" id="3.90.700.10">
    <property type="entry name" value="Succinate dehydrogenase/fumarate reductase flavoprotein, catalytic domain"/>
    <property type="match status" value="1"/>
</dbReference>
<dbReference type="SUPFAM" id="SSF51905">
    <property type="entry name" value="FAD/NAD(P)-binding domain"/>
    <property type="match status" value="1"/>
</dbReference>
<protein>
    <submittedName>
        <fullName evidence="6">FAD-binding protein</fullName>
    </submittedName>
</protein>
<gene>
    <name evidence="6" type="ORF">HXL70_05250</name>
</gene>
<dbReference type="Pfam" id="PF00890">
    <property type="entry name" value="FAD_binding_2"/>
    <property type="match status" value="1"/>
</dbReference>
<dbReference type="SUPFAM" id="SSF56425">
    <property type="entry name" value="Succinate dehydrogenase/fumarate reductase flavoprotein, catalytic domain"/>
    <property type="match status" value="1"/>
</dbReference>
<proteinExistence type="predicted"/>
<dbReference type="GO" id="GO:0000104">
    <property type="term" value="F:succinate dehydrogenase activity"/>
    <property type="evidence" value="ECO:0007669"/>
    <property type="project" value="TreeGrafter"/>
</dbReference>
<evidence type="ECO:0000256" key="2">
    <source>
        <dbReference type="ARBA" id="ARBA00023002"/>
    </source>
</evidence>